<reference evidence="5 6" key="1">
    <citation type="submission" date="2021-03" db="EMBL/GenBank/DDBJ databases">
        <title>Enterococcal diversity collection.</title>
        <authorList>
            <person name="Gilmore M.S."/>
            <person name="Schwartzman J."/>
            <person name="Van Tyne D."/>
            <person name="Martin M."/>
            <person name="Earl A.M."/>
            <person name="Manson A.L."/>
            <person name="Straub T."/>
            <person name="Salamzade R."/>
            <person name="Saavedra J."/>
            <person name="Lebreton F."/>
            <person name="Prichula J."/>
            <person name="Schaufler K."/>
            <person name="Gaca A."/>
            <person name="Sgardioli B."/>
            <person name="Wagenaar J."/>
            <person name="Strong T."/>
        </authorList>
    </citation>
    <scope>NUCLEOTIDE SEQUENCE [LARGE SCALE GENOMIC DNA]</scope>
    <source>
        <strain evidence="5 6">MJM16</strain>
    </source>
</reference>
<organism evidence="5 6">
    <name type="scientific">Candidatus Enterococcus murrayae</name>
    <dbReference type="NCBI Taxonomy" id="2815321"/>
    <lineage>
        <taxon>Bacteria</taxon>
        <taxon>Bacillati</taxon>
        <taxon>Bacillota</taxon>
        <taxon>Bacilli</taxon>
        <taxon>Lactobacillales</taxon>
        <taxon>Enterococcaceae</taxon>
        <taxon>Enterococcus</taxon>
    </lineage>
</organism>
<proteinExistence type="predicted"/>
<evidence type="ECO:0000259" key="4">
    <source>
        <dbReference type="PROSITE" id="PS50109"/>
    </source>
</evidence>
<dbReference type="InterPro" id="IPR036890">
    <property type="entry name" value="HATPase_C_sf"/>
</dbReference>
<keyword evidence="6" id="KW-1185">Reference proteome</keyword>
<dbReference type="SMART" id="SM00387">
    <property type="entry name" value="HATPase_c"/>
    <property type="match status" value="1"/>
</dbReference>
<protein>
    <submittedName>
        <fullName evidence="5">Sensor histidine kinase</fullName>
    </submittedName>
</protein>
<evidence type="ECO:0000313" key="6">
    <source>
        <dbReference type="Proteomes" id="UP000664495"/>
    </source>
</evidence>
<dbReference type="EMBL" id="JAFLVR010000008">
    <property type="protein sequence ID" value="MBO0451334.1"/>
    <property type="molecule type" value="Genomic_DNA"/>
</dbReference>
<gene>
    <name evidence="5" type="ORF">JZO85_03585</name>
</gene>
<evidence type="ECO:0000256" key="2">
    <source>
        <dbReference type="ARBA" id="ARBA00022777"/>
    </source>
</evidence>
<accession>A0ABS3HEG1</accession>
<dbReference type="SUPFAM" id="SSF55874">
    <property type="entry name" value="ATPase domain of HSP90 chaperone/DNA topoisomerase II/histidine kinase"/>
    <property type="match status" value="2"/>
</dbReference>
<keyword evidence="3" id="KW-0902">Two-component regulatory system</keyword>
<keyword evidence="1" id="KW-0808">Transferase</keyword>
<dbReference type="Pfam" id="PF02518">
    <property type="entry name" value="HATPase_c"/>
    <property type="match status" value="1"/>
</dbReference>
<evidence type="ECO:0000313" key="5">
    <source>
        <dbReference type="EMBL" id="MBO0451334.1"/>
    </source>
</evidence>
<dbReference type="Pfam" id="PF13589">
    <property type="entry name" value="HATPase_c_3"/>
    <property type="match status" value="1"/>
</dbReference>
<dbReference type="InterPro" id="IPR005467">
    <property type="entry name" value="His_kinase_dom"/>
</dbReference>
<feature type="domain" description="Histidine kinase" evidence="4">
    <location>
        <begin position="760"/>
        <end position="876"/>
    </location>
</feature>
<evidence type="ECO:0000256" key="3">
    <source>
        <dbReference type="ARBA" id="ARBA00023012"/>
    </source>
</evidence>
<sequence length="888" mass="102207">MDNQKELKMNSRIIKHLGTDLITTSSVALTELIKNSIDAKAKTINILLYDNFEEFQKEKTLEGNSEILDMVPRELLNKPFCIVEDNGQGMDNYTLENGFLEIGTDIKLNDYANDTLGEKGIGRLATQRLGCSLLVETTAKSERIGSAVFIDWENIVASNNIGENKYFVPYRQFEKRAEHYTRLWIFGIRISDFLEVPEQMSLGLVDIDIPVISELRSAISFLISPYEKNEQKSEVKISYNGADLDISFPTEMLYLAESEHYFKLTKNDENELNLECGINLRPWFLERMHRVIAKAEPFKRLRKSHSYYKELLEENQERINDVARLTVKESEIMYSLIEEFNKTYSRTIIDENDRADYSKLIANDLINQVKKINPIKGSVYSFKQNSAVGSDIIINSAKEENLISNDIDLKTLKSFLNDYNGIKLYRGSYRIGFLGDQESDWLKLQQYRTRGQQFFRFDLGNTLGYISINDPKQKYIKEISSRLDINHQDPVSKALKSILNIVFNSLFYELNRRVNAIVKVLLAENGLLIENYEKQLKKKTGGLKKSLQNTDKLLMSLEKLKSELPTDIKEDAEFIPMDKSVFGTLNQVLNETVNFLQIDEATKKDATVLLDEANDQLKAIEVEAYNNYKLMANGIITEAITHELHSVSKTAIDKDADCHFDDLKKYFLENRQVQMFNKHVQPIKNSYSIISNKIENVGNLYSFLENTFIKKGTYEDFYEQNIAETVYQVKENLLRSLEDNRISIECDLDSLIWSVPKGVLLHVFYNLFHNSIYWIDKRNEFASNDKLYLTDDLDKIVVEYKNESSFIVYDTGTGIVSEMKDILFEPLQSGKPIGEGRGMGLYIVKKILNSFGANIELMDEQNFLGNPYKFIITYDPEDILEGGGINGL</sequence>
<evidence type="ECO:0000256" key="1">
    <source>
        <dbReference type="ARBA" id="ARBA00022679"/>
    </source>
</evidence>
<comment type="caution">
    <text evidence="5">The sequence shown here is derived from an EMBL/GenBank/DDBJ whole genome shotgun (WGS) entry which is preliminary data.</text>
</comment>
<dbReference type="InterPro" id="IPR003594">
    <property type="entry name" value="HATPase_dom"/>
</dbReference>
<dbReference type="PROSITE" id="PS50109">
    <property type="entry name" value="HIS_KIN"/>
    <property type="match status" value="1"/>
</dbReference>
<dbReference type="Proteomes" id="UP000664495">
    <property type="component" value="Unassembled WGS sequence"/>
</dbReference>
<dbReference type="GO" id="GO:0016301">
    <property type="term" value="F:kinase activity"/>
    <property type="evidence" value="ECO:0007669"/>
    <property type="project" value="UniProtKB-KW"/>
</dbReference>
<dbReference type="RefSeq" id="WP_207107148.1">
    <property type="nucleotide sequence ID" value="NZ_JAFLVR010000008.1"/>
</dbReference>
<dbReference type="Gene3D" id="3.30.565.10">
    <property type="entry name" value="Histidine kinase-like ATPase, C-terminal domain"/>
    <property type="match status" value="2"/>
</dbReference>
<name>A0ABS3HEG1_9ENTE</name>
<keyword evidence="2 5" id="KW-0418">Kinase</keyword>